<dbReference type="GO" id="GO:2001070">
    <property type="term" value="F:starch binding"/>
    <property type="evidence" value="ECO:0007669"/>
    <property type="project" value="InterPro"/>
</dbReference>
<dbReference type="Proteomes" id="UP000838412">
    <property type="component" value="Chromosome 4"/>
</dbReference>
<evidence type="ECO:0000256" key="1">
    <source>
        <dbReference type="ARBA" id="ARBA00022801"/>
    </source>
</evidence>
<dbReference type="InterPro" id="IPR042942">
    <property type="entry name" value="Laforin"/>
</dbReference>
<dbReference type="Pfam" id="PF00782">
    <property type="entry name" value="DSPc"/>
    <property type="match status" value="1"/>
</dbReference>
<keyword evidence="8" id="KW-1185">Reference proteome</keyword>
<accession>A0A8J9ZV38</accession>
<evidence type="ECO:0000256" key="3">
    <source>
        <dbReference type="ARBA" id="ARBA00023277"/>
    </source>
</evidence>
<dbReference type="InterPro" id="IPR000387">
    <property type="entry name" value="Tyr_Pase_dom"/>
</dbReference>
<dbReference type="CDD" id="cd14526">
    <property type="entry name" value="DSP_laforin-like"/>
    <property type="match status" value="1"/>
</dbReference>
<evidence type="ECO:0000259" key="5">
    <source>
        <dbReference type="PROSITE" id="PS50056"/>
    </source>
</evidence>
<feature type="domain" description="CBM20" evidence="6">
    <location>
        <begin position="1"/>
        <end position="126"/>
    </location>
</feature>
<dbReference type="InterPro" id="IPR029021">
    <property type="entry name" value="Prot-tyrosine_phosphatase-like"/>
</dbReference>
<protein>
    <submittedName>
        <fullName evidence="7">EPM2A protein</fullName>
    </submittedName>
</protein>
<dbReference type="InterPro" id="IPR045204">
    <property type="entry name" value="DSP_laforin-like"/>
</dbReference>
<evidence type="ECO:0000259" key="6">
    <source>
        <dbReference type="PROSITE" id="PS51166"/>
    </source>
</evidence>
<feature type="domain" description="Tyrosine-protein phosphatase" evidence="4">
    <location>
        <begin position="151"/>
        <end position="317"/>
    </location>
</feature>
<name>A0A8J9ZV38_BRALA</name>
<dbReference type="Gene3D" id="3.90.190.10">
    <property type="entry name" value="Protein tyrosine phosphatase superfamily"/>
    <property type="match status" value="1"/>
</dbReference>
<proteinExistence type="predicted"/>
<dbReference type="SUPFAM" id="SSF49452">
    <property type="entry name" value="Starch-binding domain-like"/>
    <property type="match status" value="1"/>
</dbReference>
<dbReference type="Gene3D" id="2.60.40.10">
    <property type="entry name" value="Immunoglobulins"/>
    <property type="match status" value="1"/>
</dbReference>
<dbReference type="GO" id="GO:0004725">
    <property type="term" value="F:protein tyrosine phosphatase activity"/>
    <property type="evidence" value="ECO:0007669"/>
    <property type="project" value="InterPro"/>
</dbReference>
<dbReference type="SUPFAM" id="SSF52799">
    <property type="entry name" value="(Phosphotyrosine protein) phosphatases II"/>
    <property type="match status" value="1"/>
</dbReference>
<sequence>MKIRFGLAAFIEEGYSVAVVGSLSALGSWNPDGSLPLHPVIPPKAKEPSFWTCDVDLFGEGLPERFQYKFVRHGPAGRGIDEKGEGDIVPQWEWEGCGEGHNRTWEYQQDNIQGGVHCNPVARWQDKAGETSEFDLTTRFFFYLSDNQLFHYSEILDNVWLGSCPRTAQHITKDMKQVMGTTAVMNFQMDYDLLNNSADCCPPASDVPRYIYEIYRHYGISYVWMPTVDMSTEGRIKLLPQAVYVLHGLLRSGHNVYVHCNAGIGRSVAVVCGYLMYVLGWSFRKMQYYVCSRRPVSYIDEVALKAAEKDFAAKFGRLPVEYRTRSERHSAAVI</sequence>
<dbReference type="GO" id="GO:0005634">
    <property type="term" value="C:nucleus"/>
    <property type="evidence" value="ECO:0007669"/>
    <property type="project" value="TreeGrafter"/>
</dbReference>
<keyword evidence="1" id="KW-0378">Hydrolase</keyword>
<dbReference type="PANTHER" id="PTHR46864:SF1">
    <property type="entry name" value="LAFORIN"/>
    <property type="match status" value="1"/>
</dbReference>
<evidence type="ECO:0000259" key="4">
    <source>
        <dbReference type="PROSITE" id="PS50054"/>
    </source>
</evidence>
<evidence type="ECO:0000313" key="7">
    <source>
        <dbReference type="EMBL" id="CAH1262689.1"/>
    </source>
</evidence>
<feature type="domain" description="Tyrosine specific protein phosphatases" evidence="5">
    <location>
        <begin position="236"/>
        <end position="295"/>
    </location>
</feature>
<keyword evidence="3" id="KW-0119">Carbohydrate metabolism</keyword>
<dbReference type="FunFam" id="3.90.190.10:FF:000054">
    <property type="entry name" value="laforin isoform X1"/>
    <property type="match status" value="1"/>
</dbReference>
<dbReference type="OrthoDB" id="273181at2759"/>
<dbReference type="PROSITE" id="PS51166">
    <property type="entry name" value="CBM20"/>
    <property type="match status" value="1"/>
</dbReference>
<dbReference type="InterPro" id="IPR013784">
    <property type="entry name" value="Carb-bd-like_fold"/>
</dbReference>
<dbReference type="AlphaFoldDB" id="A0A8J9ZV38"/>
<dbReference type="PROSITE" id="PS50054">
    <property type="entry name" value="TYR_PHOSPHATASE_DUAL"/>
    <property type="match status" value="1"/>
</dbReference>
<keyword evidence="2" id="KW-0904">Protein phosphatase</keyword>
<dbReference type="GO" id="GO:0005737">
    <property type="term" value="C:cytoplasm"/>
    <property type="evidence" value="ECO:0007669"/>
    <property type="project" value="TreeGrafter"/>
</dbReference>
<dbReference type="PROSITE" id="PS50056">
    <property type="entry name" value="TYR_PHOSPHATASE_2"/>
    <property type="match status" value="1"/>
</dbReference>
<evidence type="ECO:0000313" key="8">
    <source>
        <dbReference type="Proteomes" id="UP000838412"/>
    </source>
</evidence>
<dbReference type="GO" id="GO:0044042">
    <property type="term" value="P:glucan metabolic process"/>
    <property type="evidence" value="ECO:0007669"/>
    <property type="project" value="UniProtKB-ARBA"/>
</dbReference>
<dbReference type="InterPro" id="IPR013783">
    <property type="entry name" value="Ig-like_fold"/>
</dbReference>
<dbReference type="InterPro" id="IPR000340">
    <property type="entry name" value="Dual-sp_phosphatase_cat-dom"/>
</dbReference>
<organism evidence="7 8">
    <name type="scientific">Branchiostoma lanceolatum</name>
    <name type="common">Common lancelet</name>
    <name type="synonym">Amphioxus lanceolatum</name>
    <dbReference type="NCBI Taxonomy" id="7740"/>
    <lineage>
        <taxon>Eukaryota</taxon>
        <taxon>Metazoa</taxon>
        <taxon>Chordata</taxon>
        <taxon>Cephalochordata</taxon>
        <taxon>Leptocardii</taxon>
        <taxon>Amphioxiformes</taxon>
        <taxon>Branchiostomatidae</taxon>
        <taxon>Branchiostoma</taxon>
    </lineage>
</organism>
<gene>
    <name evidence="7" type="primary">EPM2A</name>
    <name evidence="7" type="ORF">BLAG_LOCUS17643</name>
</gene>
<dbReference type="InterPro" id="IPR020422">
    <property type="entry name" value="TYR_PHOSPHATASE_DUAL_dom"/>
</dbReference>
<dbReference type="GO" id="GO:0019203">
    <property type="term" value="F:carbohydrate phosphatase activity"/>
    <property type="evidence" value="ECO:0007669"/>
    <property type="project" value="InterPro"/>
</dbReference>
<reference evidence="7" key="1">
    <citation type="submission" date="2022-01" db="EMBL/GenBank/DDBJ databases">
        <authorList>
            <person name="Braso-Vives M."/>
        </authorList>
    </citation>
    <scope>NUCLEOTIDE SEQUENCE</scope>
</reference>
<evidence type="ECO:0000256" key="2">
    <source>
        <dbReference type="ARBA" id="ARBA00022912"/>
    </source>
</evidence>
<dbReference type="Pfam" id="PF00686">
    <property type="entry name" value="CBM_20"/>
    <property type="match status" value="1"/>
</dbReference>
<dbReference type="SMART" id="SM00195">
    <property type="entry name" value="DSPc"/>
    <property type="match status" value="1"/>
</dbReference>
<dbReference type="EMBL" id="OV696689">
    <property type="protein sequence ID" value="CAH1262689.1"/>
    <property type="molecule type" value="Genomic_DNA"/>
</dbReference>
<dbReference type="PANTHER" id="PTHR46864">
    <property type="entry name" value="LAFORIN"/>
    <property type="match status" value="1"/>
</dbReference>
<dbReference type="SMART" id="SM01065">
    <property type="entry name" value="CBM_2"/>
    <property type="match status" value="1"/>
</dbReference>
<dbReference type="InterPro" id="IPR002044">
    <property type="entry name" value="CBM20"/>
</dbReference>